<evidence type="ECO:0000313" key="2">
    <source>
        <dbReference type="Proteomes" id="UP000265703"/>
    </source>
</evidence>
<gene>
    <name evidence="1" type="ORF">C1645_745844</name>
</gene>
<dbReference type="AlphaFoldDB" id="A0A397S220"/>
<protein>
    <submittedName>
        <fullName evidence="1">Uncharacterized protein</fullName>
    </submittedName>
</protein>
<sequence>MANDTFMIIMSIETFEEIISSYADSLKNECNLYLISQDIYNEIKKALQGELVQDASFRKWARLHFCLVAVAGVDHIVHVKLNNRTETAKNNINKNIHSLPALFGSDVAGKAIIAKNFLSRLQKKN</sequence>
<evidence type="ECO:0000313" key="1">
    <source>
        <dbReference type="EMBL" id="RIA79542.1"/>
    </source>
</evidence>
<accession>A0A397S220</accession>
<keyword evidence="2" id="KW-1185">Reference proteome</keyword>
<proteinExistence type="predicted"/>
<organism evidence="1 2">
    <name type="scientific">Glomus cerebriforme</name>
    <dbReference type="NCBI Taxonomy" id="658196"/>
    <lineage>
        <taxon>Eukaryota</taxon>
        <taxon>Fungi</taxon>
        <taxon>Fungi incertae sedis</taxon>
        <taxon>Mucoromycota</taxon>
        <taxon>Glomeromycotina</taxon>
        <taxon>Glomeromycetes</taxon>
        <taxon>Glomerales</taxon>
        <taxon>Glomeraceae</taxon>
        <taxon>Glomus</taxon>
    </lineage>
</organism>
<comment type="caution">
    <text evidence="1">The sequence shown here is derived from an EMBL/GenBank/DDBJ whole genome shotgun (WGS) entry which is preliminary data.</text>
</comment>
<reference evidence="1 2" key="1">
    <citation type="submission" date="2018-06" db="EMBL/GenBank/DDBJ databases">
        <title>Comparative genomics reveals the genomic features of Rhizophagus irregularis, R. cerebriforme, R. diaphanum and Gigaspora rosea, and their symbiotic lifestyle signature.</title>
        <authorList>
            <person name="Morin E."/>
            <person name="San Clemente H."/>
            <person name="Chen E.C.H."/>
            <person name="De La Providencia I."/>
            <person name="Hainaut M."/>
            <person name="Kuo A."/>
            <person name="Kohler A."/>
            <person name="Murat C."/>
            <person name="Tang N."/>
            <person name="Roy S."/>
            <person name="Loubradou J."/>
            <person name="Henrissat B."/>
            <person name="Grigoriev I.V."/>
            <person name="Corradi N."/>
            <person name="Roux C."/>
            <person name="Martin F.M."/>
        </authorList>
    </citation>
    <scope>NUCLEOTIDE SEQUENCE [LARGE SCALE GENOMIC DNA]</scope>
    <source>
        <strain evidence="1 2">DAOM 227022</strain>
    </source>
</reference>
<dbReference type="EMBL" id="QKYT01001250">
    <property type="protein sequence ID" value="RIA79542.1"/>
    <property type="molecule type" value="Genomic_DNA"/>
</dbReference>
<dbReference type="Proteomes" id="UP000265703">
    <property type="component" value="Unassembled WGS sequence"/>
</dbReference>
<name>A0A397S220_9GLOM</name>